<dbReference type="Proteomes" id="UP000694892">
    <property type="component" value="Chromosome 1L"/>
</dbReference>
<feature type="compositionally biased region" description="Low complexity" evidence="1">
    <location>
        <begin position="157"/>
        <end position="169"/>
    </location>
</feature>
<keyword evidence="2" id="KW-0812">Transmembrane</keyword>
<evidence type="ECO:0000313" key="3">
    <source>
        <dbReference type="EMBL" id="OCT99497.1"/>
    </source>
</evidence>
<name>A0A974I2H3_XENLA</name>
<evidence type="ECO:0000256" key="2">
    <source>
        <dbReference type="SAM" id="Phobius"/>
    </source>
</evidence>
<protein>
    <submittedName>
        <fullName evidence="3">Uncharacterized protein</fullName>
    </submittedName>
</protein>
<gene>
    <name evidence="3" type="ORF">XELAEV_18005279mg</name>
</gene>
<reference evidence="4" key="1">
    <citation type="journal article" date="2016" name="Nature">
        <title>Genome evolution in the allotetraploid frog Xenopus laevis.</title>
        <authorList>
            <person name="Session A.M."/>
            <person name="Uno Y."/>
            <person name="Kwon T."/>
            <person name="Chapman J.A."/>
            <person name="Toyoda A."/>
            <person name="Takahashi S."/>
            <person name="Fukui A."/>
            <person name="Hikosaka A."/>
            <person name="Suzuki A."/>
            <person name="Kondo M."/>
            <person name="van Heeringen S.J."/>
            <person name="Quigley I."/>
            <person name="Heinz S."/>
            <person name="Ogino H."/>
            <person name="Ochi H."/>
            <person name="Hellsten U."/>
            <person name="Lyons J.B."/>
            <person name="Simakov O."/>
            <person name="Putnam N."/>
            <person name="Stites J."/>
            <person name="Kuroki Y."/>
            <person name="Tanaka T."/>
            <person name="Michiue T."/>
            <person name="Watanabe M."/>
            <person name="Bogdanovic O."/>
            <person name="Lister R."/>
            <person name="Georgiou G."/>
            <person name="Paranjpe S.S."/>
            <person name="van Kruijsbergen I."/>
            <person name="Shu S."/>
            <person name="Carlson J."/>
            <person name="Kinoshita T."/>
            <person name="Ohta Y."/>
            <person name="Mawaribuchi S."/>
            <person name="Jenkins J."/>
            <person name="Grimwood J."/>
            <person name="Schmutz J."/>
            <person name="Mitros T."/>
            <person name="Mozaffari S.V."/>
            <person name="Suzuki Y."/>
            <person name="Haramoto Y."/>
            <person name="Yamamoto T.S."/>
            <person name="Takagi C."/>
            <person name="Heald R."/>
            <person name="Miller K."/>
            <person name="Haudenschild C."/>
            <person name="Kitzman J."/>
            <person name="Nakayama T."/>
            <person name="Izutsu Y."/>
            <person name="Robert J."/>
            <person name="Fortriede J."/>
            <person name="Burns K."/>
            <person name="Lotay V."/>
            <person name="Karimi K."/>
            <person name="Yasuoka Y."/>
            <person name="Dichmann D.S."/>
            <person name="Flajnik M.F."/>
            <person name="Houston D.W."/>
            <person name="Shendure J."/>
            <person name="DuPasquier L."/>
            <person name="Vize P.D."/>
            <person name="Zorn A.M."/>
            <person name="Ito M."/>
            <person name="Marcotte E.M."/>
            <person name="Wallingford J.B."/>
            <person name="Ito Y."/>
            <person name="Asashima M."/>
            <person name="Ueno N."/>
            <person name="Matsuda Y."/>
            <person name="Veenstra G.J."/>
            <person name="Fujiyama A."/>
            <person name="Harland R.M."/>
            <person name="Taira M."/>
            <person name="Rokhsar D.S."/>
        </authorList>
    </citation>
    <scope>NUCLEOTIDE SEQUENCE [LARGE SCALE GENOMIC DNA]</scope>
    <source>
        <strain evidence="4">J</strain>
    </source>
</reference>
<feature type="region of interest" description="Disordered" evidence="1">
    <location>
        <begin position="142"/>
        <end position="171"/>
    </location>
</feature>
<feature type="compositionally biased region" description="Basic residues" evidence="1">
    <location>
        <begin position="282"/>
        <end position="304"/>
    </location>
</feature>
<dbReference type="AlphaFoldDB" id="A0A974I2H3"/>
<keyword evidence="2" id="KW-0472">Membrane</keyword>
<feature type="transmembrane region" description="Helical" evidence="2">
    <location>
        <begin position="182"/>
        <end position="202"/>
    </location>
</feature>
<feature type="compositionally biased region" description="Basic residues" evidence="1">
    <location>
        <begin position="142"/>
        <end position="151"/>
    </location>
</feature>
<organism evidence="3 4">
    <name type="scientific">Xenopus laevis</name>
    <name type="common">African clawed frog</name>
    <dbReference type="NCBI Taxonomy" id="8355"/>
    <lineage>
        <taxon>Eukaryota</taxon>
        <taxon>Metazoa</taxon>
        <taxon>Chordata</taxon>
        <taxon>Craniata</taxon>
        <taxon>Vertebrata</taxon>
        <taxon>Euteleostomi</taxon>
        <taxon>Amphibia</taxon>
        <taxon>Batrachia</taxon>
        <taxon>Anura</taxon>
        <taxon>Pipoidea</taxon>
        <taxon>Pipidae</taxon>
        <taxon>Xenopodinae</taxon>
        <taxon>Xenopus</taxon>
        <taxon>Xenopus</taxon>
    </lineage>
</organism>
<sequence>MPSGVTWSGDVTVPSGVTMPSGVTWSGDVTMPSGVTMLSVVKGLVMSQCLVISHHCVCLTTNNTLVISSWSESRSEMACSIVSKNLKFLLLILLITSTESFPVKRLQGSINHKGTVQESHTNVHKGSINHKGTVQESHTNVHKGSIHHKGPTRASHTTTPGWTPTPETQTNREEDIIQYKTFIRATIGLGGVFIMALIAVFIKICDIDDKNLQNLQTSENELQSVQVIKENEVQKKECKLKKKECKHKKKSSAKKEKHRKKKKAKGSSKKSEHQDKLNGVKKTLKKAKEKKNNKKEAKIKHGKREQKETELSE</sequence>
<accession>A0A974I2H3</accession>
<dbReference type="EMBL" id="CM004466">
    <property type="protein sequence ID" value="OCT99497.1"/>
    <property type="molecule type" value="Genomic_DNA"/>
</dbReference>
<evidence type="ECO:0000313" key="4">
    <source>
        <dbReference type="Proteomes" id="UP000694892"/>
    </source>
</evidence>
<proteinExistence type="predicted"/>
<feature type="compositionally biased region" description="Basic residues" evidence="1">
    <location>
        <begin position="240"/>
        <end position="268"/>
    </location>
</feature>
<feature type="region of interest" description="Disordered" evidence="1">
    <location>
        <begin position="240"/>
        <end position="313"/>
    </location>
</feature>
<keyword evidence="2" id="KW-1133">Transmembrane helix</keyword>
<feature type="compositionally biased region" description="Basic and acidic residues" evidence="1">
    <location>
        <begin position="269"/>
        <end position="278"/>
    </location>
</feature>
<evidence type="ECO:0000256" key="1">
    <source>
        <dbReference type="SAM" id="MobiDB-lite"/>
    </source>
</evidence>